<gene>
    <name evidence="1" type="ORF">ATC70_008481</name>
</gene>
<dbReference type="Gene3D" id="3.60.10.10">
    <property type="entry name" value="Endonuclease/exonuclease/phosphatase"/>
    <property type="match status" value="1"/>
</dbReference>
<dbReference type="AlphaFoldDB" id="A0AAN7DNR4"/>
<accession>A0AAN7DNR4</accession>
<dbReference type="EMBL" id="JASEJX010000011">
    <property type="protein sequence ID" value="KAK4520347.1"/>
    <property type="molecule type" value="Genomic_DNA"/>
</dbReference>
<dbReference type="InterPro" id="IPR036691">
    <property type="entry name" value="Endo/exonu/phosph_ase_sf"/>
</dbReference>
<protein>
    <recommendedName>
        <fullName evidence="3">Endonuclease/exonuclease/phosphatase domain-containing protein</fullName>
    </recommendedName>
</protein>
<comment type="caution">
    <text evidence="1">The sequence shown here is derived from an EMBL/GenBank/DDBJ whole genome shotgun (WGS) entry which is preliminary data.</text>
</comment>
<evidence type="ECO:0008006" key="3">
    <source>
        <dbReference type="Google" id="ProtNLM"/>
    </source>
</evidence>
<organism evidence="1 2">
    <name type="scientific">Mucor velutinosus</name>
    <dbReference type="NCBI Taxonomy" id="708070"/>
    <lineage>
        <taxon>Eukaryota</taxon>
        <taxon>Fungi</taxon>
        <taxon>Fungi incertae sedis</taxon>
        <taxon>Mucoromycota</taxon>
        <taxon>Mucoromycotina</taxon>
        <taxon>Mucoromycetes</taxon>
        <taxon>Mucorales</taxon>
        <taxon>Mucorineae</taxon>
        <taxon>Mucoraceae</taxon>
        <taxon>Mucor</taxon>
    </lineage>
</organism>
<dbReference type="Proteomes" id="UP001304243">
    <property type="component" value="Unassembled WGS sequence"/>
</dbReference>
<proteinExistence type="predicted"/>
<dbReference type="RefSeq" id="XP_064687013.1">
    <property type="nucleotide sequence ID" value="XM_064827729.1"/>
</dbReference>
<dbReference type="GeneID" id="89952167"/>
<reference evidence="1 2" key="1">
    <citation type="submission" date="2022-11" db="EMBL/GenBank/DDBJ databases">
        <title>Mucor velutinosus strain NIH1002 WGS.</title>
        <authorList>
            <person name="Subramanian P."/>
            <person name="Mullikin J.C."/>
            <person name="Segre J.A."/>
            <person name="Zelazny A.M."/>
        </authorList>
    </citation>
    <scope>NUCLEOTIDE SEQUENCE [LARGE SCALE GENOMIC DNA]</scope>
    <source>
        <strain evidence="1 2">NIH1002</strain>
    </source>
</reference>
<evidence type="ECO:0000313" key="1">
    <source>
        <dbReference type="EMBL" id="KAK4520347.1"/>
    </source>
</evidence>
<name>A0AAN7DNR4_9FUNG</name>
<keyword evidence="2" id="KW-1185">Reference proteome</keyword>
<dbReference type="SUPFAM" id="SSF56219">
    <property type="entry name" value="DNase I-like"/>
    <property type="match status" value="1"/>
</dbReference>
<sequence>MPHYDTNTNSFMHNHNLNIASLNCRNLVKASTPEISSDFIRYLRSLHFGILCVQELHAVETVQDQLHMQFQAHATLWTQHCGIISFNPLIHLQSLDFNLDQRIIACKVVHANALFPPFTLVNIYAPAQYLPRVRFFRDFLALPLFNIPSSTTRESLHSLSSTLDSEAANITPMLLMGDFNYHATSYLTDDSEDSEFDPNIIHSGAELHRHSPPSHQFPLL</sequence>
<evidence type="ECO:0000313" key="2">
    <source>
        <dbReference type="Proteomes" id="UP001304243"/>
    </source>
</evidence>